<dbReference type="EMBL" id="WXYQ01000006">
    <property type="protein sequence ID" value="NBG95903.1"/>
    <property type="molecule type" value="Genomic_DNA"/>
</dbReference>
<organism evidence="2 3">
    <name type="scientific">Pyruvatibacter mobilis</name>
    <dbReference type="NCBI Taxonomy" id="1712261"/>
    <lineage>
        <taxon>Bacteria</taxon>
        <taxon>Pseudomonadati</taxon>
        <taxon>Pseudomonadota</taxon>
        <taxon>Alphaproteobacteria</taxon>
        <taxon>Hyphomicrobiales</taxon>
        <taxon>Parvibaculaceae</taxon>
        <taxon>Pyruvatibacter</taxon>
    </lineage>
</organism>
<dbReference type="Proteomes" id="UP000470384">
    <property type="component" value="Unassembled WGS sequence"/>
</dbReference>
<sequence length="358" mass="39399">MRRAHLWLAALASLPLVILSITGALLVFGHEIEAALWPAEWQVDGSLEPLPFEELVARFDRQLPGIPIAAIAMEQPKGHAWTFWLGNGQGVANVDPATGAVLKHYQQNDTLYGFVRALHRWLLVPGDARSWARHLVSVTALILIIQIIVGTWMWALPPKRMKRLTIPRRGSTHLIVQRAHSVTALVTGAILALIAFTGISFNWHDTAEAVVSSVTFGPVRKPGDISAQAIAGQRDIDRAVAAALDAVPDAKLKSVNVPKLNTQPVNIRVGTPDALNVTLVRVHPVSGDVFDIHHAAHHNTATAFMQMAYKLHVGDFWGLPVRILWLLLALAPAAYVISGFWLYANRTGLRRRRQPRKP</sequence>
<dbReference type="AlphaFoldDB" id="A0A845QBE5"/>
<reference evidence="2 3" key="1">
    <citation type="journal article" date="2016" name="Int. J. Syst. Evol. Microbiol.">
        <title>Pyruvatibacter mobilis gen. nov., sp. nov., a marine bacterium from the culture broth of Picochlorum sp. 122.</title>
        <authorList>
            <person name="Wang G."/>
            <person name="Tang M."/>
            <person name="Wu H."/>
            <person name="Dai S."/>
            <person name="Li T."/>
            <person name="Chen C."/>
            <person name="He H."/>
            <person name="Fan J."/>
            <person name="Xiang W."/>
            <person name="Li X."/>
        </authorList>
    </citation>
    <scope>NUCLEOTIDE SEQUENCE [LARGE SCALE GENOMIC DNA]</scope>
    <source>
        <strain evidence="2 3">GYP-11</strain>
    </source>
</reference>
<dbReference type="InterPro" id="IPR005625">
    <property type="entry name" value="PepSY-ass_TM"/>
</dbReference>
<feature type="transmembrane region" description="Helical" evidence="1">
    <location>
        <begin position="323"/>
        <end position="344"/>
    </location>
</feature>
<evidence type="ECO:0000313" key="3">
    <source>
        <dbReference type="Proteomes" id="UP000470384"/>
    </source>
</evidence>
<keyword evidence="1" id="KW-0812">Transmembrane</keyword>
<accession>A0A845QBE5</accession>
<dbReference type="Pfam" id="PF03929">
    <property type="entry name" value="PepSY_TM"/>
    <property type="match status" value="1"/>
</dbReference>
<proteinExistence type="predicted"/>
<dbReference type="PANTHER" id="PTHR34219">
    <property type="entry name" value="IRON-REGULATED INNER MEMBRANE PROTEIN-RELATED"/>
    <property type="match status" value="1"/>
</dbReference>
<dbReference type="OrthoDB" id="9791166at2"/>
<feature type="transmembrane region" description="Helical" evidence="1">
    <location>
        <begin position="131"/>
        <end position="154"/>
    </location>
</feature>
<evidence type="ECO:0000313" key="2">
    <source>
        <dbReference type="EMBL" id="NBG95903.1"/>
    </source>
</evidence>
<keyword evidence="3" id="KW-1185">Reference proteome</keyword>
<keyword evidence="1" id="KW-0472">Membrane</keyword>
<keyword evidence="1" id="KW-1133">Transmembrane helix</keyword>
<evidence type="ECO:0000256" key="1">
    <source>
        <dbReference type="SAM" id="Phobius"/>
    </source>
</evidence>
<name>A0A845QBE5_9HYPH</name>
<protein>
    <recommendedName>
        <fullName evidence="4">Iron-regulated membrane protein</fullName>
    </recommendedName>
</protein>
<comment type="caution">
    <text evidence="2">The sequence shown here is derived from an EMBL/GenBank/DDBJ whole genome shotgun (WGS) entry which is preliminary data.</text>
</comment>
<gene>
    <name evidence="2" type="ORF">GTQ45_09180</name>
</gene>
<evidence type="ECO:0008006" key="4">
    <source>
        <dbReference type="Google" id="ProtNLM"/>
    </source>
</evidence>
<feature type="transmembrane region" description="Helical" evidence="1">
    <location>
        <begin position="175"/>
        <end position="196"/>
    </location>
</feature>